<sequence>MIGHIICFIVLTCDFSRTKVEHVLRINES</sequence>
<reference evidence="3" key="1">
    <citation type="submission" date="2017-02" db="UniProtKB">
        <authorList>
            <consortium name="WormBaseParasite"/>
        </authorList>
    </citation>
    <scope>IDENTIFICATION</scope>
</reference>
<dbReference type="AlphaFoldDB" id="A0A0N4YYC6"/>
<reference evidence="1 2" key="2">
    <citation type="submission" date="2018-11" db="EMBL/GenBank/DDBJ databases">
        <authorList>
            <consortium name="Pathogen Informatics"/>
        </authorList>
    </citation>
    <scope>NUCLEOTIDE SEQUENCE [LARGE SCALE GENOMIC DNA]</scope>
</reference>
<proteinExistence type="predicted"/>
<evidence type="ECO:0000313" key="1">
    <source>
        <dbReference type="EMBL" id="VDL86943.1"/>
    </source>
</evidence>
<name>A0A0N4YYC6_NIPBR</name>
<evidence type="ECO:0000313" key="2">
    <source>
        <dbReference type="Proteomes" id="UP000271162"/>
    </source>
</evidence>
<dbReference type="WBParaSite" id="NBR_0002224801-mRNA-1">
    <property type="protein sequence ID" value="NBR_0002224801-mRNA-1"/>
    <property type="gene ID" value="NBR_0002224801"/>
</dbReference>
<accession>A0A0N4YYC6</accession>
<evidence type="ECO:0000313" key="3">
    <source>
        <dbReference type="WBParaSite" id="NBR_0002224801-mRNA-1"/>
    </source>
</evidence>
<gene>
    <name evidence="1" type="ORF">NBR_LOCUS22248</name>
</gene>
<keyword evidence="2" id="KW-1185">Reference proteome</keyword>
<dbReference type="Proteomes" id="UP000271162">
    <property type="component" value="Unassembled WGS sequence"/>
</dbReference>
<protein>
    <submittedName>
        <fullName evidence="1 3">Uncharacterized protein</fullName>
    </submittedName>
</protein>
<dbReference type="EMBL" id="UYSL01027647">
    <property type="protein sequence ID" value="VDL86943.1"/>
    <property type="molecule type" value="Genomic_DNA"/>
</dbReference>
<organism evidence="3">
    <name type="scientific">Nippostrongylus brasiliensis</name>
    <name type="common">Rat hookworm</name>
    <dbReference type="NCBI Taxonomy" id="27835"/>
    <lineage>
        <taxon>Eukaryota</taxon>
        <taxon>Metazoa</taxon>
        <taxon>Ecdysozoa</taxon>
        <taxon>Nematoda</taxon>
        <taxon>Chromadorea</taxon>
        <taxon>Rhabditida</taxon>
        <taxon>Rhabditina</taxon>
        <taxon>Rhabditomorpha</taxon>
        <taxon>Strongyloidea</taxon>
        <taxon>Heligmosomidae</taxon>
        <taxon>Nippostrongylus</taxon>
    </lineage>
</organism>